<gene>
    <name evidence="3" type="ORF">A2U01_0007188</name>
</gene>
<feature type="domain" description="Zinc knuckle CX2CX4HX4C" evidence="2">
    <location>
        <begin position="63"/>
        <end position="111"/>
    </location>
</feature>
<feature type="region of interest" description="Disordered" evidence="1">
    <location>
        <begin position="248"/>
        <end position="280"/>
    </location>
</feature>
<name>A0A392MGL5_9FABA</name>
<evidence type="ECO:0000313" key="4">
    <source>
        <dbReference type="Proteomes" id="UP000265520"/>
    </source>
</evidence>
<protein>
    <recommendedName>
        <fullName evidence="2">Zinc knuckle CX2CX4HX4C domain-containing protein</fullName>
    </recommendedName>
</protein>
<feature type="compositionally biased region" description="Basic and acidic residues" evidence="1">
    <location>
        <begin position="252"/>
        <end position="261"/>
    </location>
</feature>
<feature type="non-terminal residue" evidence="3">
    <location>
        <position position="1"/>
    </location>
</feature>
<evidence type="ECO:0000313" key="3">
    <source>
        <dbReference type="EMBL" id="MCH86333.1"/>
    </source>
</evidence>
<dbReference type="Proteomes" id="UP000265520">
    <property type="component" value="Unassembled WGS sequence"/>
</dbReference>
<accession>A0A392MGL5</accession>
<evidence type="ECO:0000256" key="1">
    <source>
        <dbReference type="SAM" id="MobiDB-lite"/>
    </source>
</evidence>
<dbReference type="PANTHER" id="PTHR31286">
    <property type="entry name" value="GLYCINE-RICH CELL WALL STRUCTURAL PROTEIN 1.8-LIKE"/>
    <property type="match status" value="1"/>
</dbReference>
<dbReference type="EMBL" id="LXQA010010154">
    <property type="protein sequence ID" value="MCH86333.1"/>
    <property type="molecule type" value="Genomic_DNA"/>
</dbReference>
<comment type="caution">
    <text evidence="3">The sequence shown here is derived from an EMBL/GenBank/DDBJ whole genome shotgun (WGS) entry which is preliminary data.</text>
</comment>
<evidence type="ECO:0000259" key="2">
    <source>
        <dbReference type="Pfam" id="PF14392"/>
    </source>
</evidence>
<organism evidence="3 4">
    <name type="scientific">Trifolium medium</name>
    <dbReference type="NCBI Taxonomy" id="97028"/>
    <lineage>
        <taxon>Eukaryota</taxon>
        <taxon>Viridiplantae</taxon>
        <taxon>Streptophyta</taxon>
        <taxon>Embryophyta</taxon>
        <taxon>Tracheophyta</taxon>
        <taxon>Spermatophyta</taxon>
        <taxon>Magnoliopsida</taxon>
        <taxon>eudicotyledons</taxon>
        <taxon>Gunneridae</taxon>
        <taxon>Pentapetalae</taxon>
        <taxon>rosids</taxon>
        <taxon>fabids</taxon>
        <taxon>Fabales</taxon>
        <taxon>Fabaceae</taxon>
        <taxon>Papilionoideae</taxon>
        <taxon>50 kb inversion clade</taxon>
        <taxon>NPAAA clade</taxon>
        <taxon>Hologalegina</taxon>
        <taxon>IRL clade</taxon>
        <taxon>Trifolieae</taxon>
        <taxon>Trifolium</taxon>
    </lineage>
</organism>
<sequence>EEDPREVPLFNVPLWIQVHNLPGGFMSQKTGKNIGDYIGEFLEYDEKNDSLSWRKYMRIRVLVDVRKPLKRQKKIKKQGVDNKMVQFKYERLGTFCYVCGILGHSDSKCTKLFDMTEREVKKEWGPDLRADIGRNRGGESRWLRQSGDQEWVAPNPVTVNIHGSSSKSRCHDEGINANKDERKSQTKLAAIFREPEILFPKTAVAIKGKINTEEKMDEDDMDVLIVEGDRKRLRGIAAAEHTQTHSLNAQEGKNKNADAARTENNAPHFLLAGPGGARQG</sequence>
<dbReference type="InterPro" id="IPR025836">
    <property type="entry name" value="Zn_knuckle_CX2CX4HX4C"/>
</dbReference>
<reference evidence="3 4" key="1">
    <citation type="journal article" date="2018" name="Front. Plant Sci.">
        <title>Red Clover (Trifolium pratense) and Zigzag Clover (T. medium) - A Picture of Genomic Similarities and Differences.</title>
        <authorList>
            <person name="Dluhosova J."/>
            <person name="Istvanek J."/>
            <person name="Nedelnik J."/>
            <person name="Repkova J."/>
        </authorList>
    </citation>
    <scope>NUCLEOTIDE SEQUENCE [LARGE SCALE GENOMIC DNA]</scope>
    <source>
        <strain evidence="4">cv. 10/8</strain>
        <tissue evidence="3">Leaf</tissue>
    </source>
</reference>
<keyword evidence="4" id="KW-1185">Reference proteome</keyword>
<dbReference type="InterPro" id="IPR040256">
    <property type="entry name" value="At4g02000-like"/>
</dbReference>
<proteinExistence type="predicted"/>
<dbReference type="Pfam" id="PF14392">
    <property type="entry name" value="zf-CCHC_4"/>
    <property type="match status" value="1"/>
</dbReference>
<dbReference type="PANTHER" id="PTHR31286:SF153">
    <property type="entry name" value="DUF4283 DOMAIN PROTEIN"/>
    <property type="match status" value="1"/>
</dbReference>
<dbReference type="AlphaFoldDB" id="A0A392MGL5"/>